<evidence type="ECO:0008006" key="6">
    <source>
        <dbReference type="Google" id="ProtNLM"/>
    </source>
</evidence>
<dbReference type="InterPro" id="IPR045851">
    <property type="entry name" value="AMP-bd_C_sf"/>
</dbReference>
<proteinExistence type="predicted"/>
<dbReference type="PANTHER" id="PTHR24096">
    <property type="entry name" value="LONG-CHAIN-FATTY-ACID--COA LIGASE"/>
    <property type="match status" value="1"/>
</dbReference>
<evidence type="ECO:0000313" key="5">
    <source>
        <dbReference type="Proteomes" id="UP000318582"/>
    </source>
</evidence>
<feature type="domain" description="AMP-binding enzyme C-terminal" evidence="3">
    <location>
        <begin position="450"/>
        <end position="531"/>
    </location>
</feature>
<evidence type="ECO:0000259" key="2">
    <source>
        <dbReference type="Pfam" id="PF00501"/>
    </source>
</evidence>
<comment type="caution">
    <text evidence="4">The sequence shown here is derived from an EMBL/GenBank/DDBJ whole genome shotgun (WGS) entry which is preliminary data.</text>
</comment>
<evidence type="ECO:0000259" key="3">
    <source>
        <dbReference type="Pfam" id="PF13193"/>
    </source>
</evidence>
<organism evidence="4 5">
    <name type="scientific">Powellomyces hirtus</name>
    <dbReference type="NCBI Taxonomy" id="109895"/>
    <lineage>
        <taxon>Eukaryota</taxon>
        <taxon>Fungi</taxon>
        <taxon>Fungi incertae sedis</taxon>
        <taxon>Chytridiomycota</taxon>
        <taxon>Chytridiomycota incertae sedis</taxon>
        <taxon>Chytridiomycetes</taxon>
        <taxon>Spizellomycetales</taxon>
        <taxon>Powellomycetaceae</taxon>
        <taxon>Powellomyces</taxon>
    </lineage>
</organism>
<protein>
    <recommendedName>
        <fullName evidence="6">AMP-dependent synthetase/ligase domain-containing protein</fullName>
    </recommendedName>
</protein>
<dbReference type="STRING" id="109895.A0A507E1M5"/>
<dbReference type="InterPro" id="IPR020845">
    <property type="entry name" value="AMP-binding_CS"/>
</dbReference>
<dbReference type="PROSITE" id="PS00455">
    <property type="entry name" value="AMP_BINDING"/>
    <property type="match status" value="1"/>
</dbReference>
<gene>
    <name evidence="4" type="ORF">PhCBS80983_g03467</name>
</gene>
<dbReference type="Gene3D" id="3.40.50.12780">
    <property type="entry name" value="N-terminal domain of ligase-like"/>
    <property type="match status" value="1"/>
</dbReference>
<dbReference type="InterPro" id="IPR042099">
    <property type="entry name" value="ANL_N_sf"/>
</dbReference>
<dbReference type="InterPro" id="IPR000873">
    <property type="entry name" value="AMP-dep_synth/lig_dom"/>
</dbReference>
<accession>A0A507E1M5</accession>
<dbReference type="Gene3D" id="3.30.300.30">
    <property type="match status" value="1"/>
</dbReference>
<sequence>MLFTPDESIVVPEVDITTLTFSVSFPNDTVYMINDADGVKVTHGDIRRDYPRFAAGLQKTFKWQPGEVLAVIAWNSIHYPAVCWGTLAAGGVVMGLNPNFTREEIELRLRACPAKCILVAVDLLDKVLAVAEKIGFPKDRIVLMPDVDGNRSSSLTAAVETPSFLSHFSLFVEDVEPVLFTLKGSASRDHSAFIIFSSGTTGIPKAAQLTHYNYTSMISRMAADRANLLFSQDAPYLVLPFWTQPGISHCLIAGFYLGYPTVMTPSYDFPRLLELVQKHQPRQLQTTPQIVNFLARDPRVADYDLSSVTHILVAGAPSSREAISMCQDRLGVEVLNNYGFTEATLLVTRNIPGSNKIGSVGKLYLNTEAKIIGDNGEALNYEEEGQLCIRAPGVLNSYIGKTREESGIDADGFMETGDMAIIDFDGYVYITDRKKELFKCEDRLVAPALIETVLFTHPQVRDCCVIPYWADKRSTYLPRAYVVLTSDCSAEDKESISSVILSFVADRVKPHMALKGGIVFVSALPRHESGKVLRRQVKDIDGKSPANVLGYAPNDSEAEQKAGR</sequence>
<dbReference type="InterPro" id="IPR025110">
    <property type="entry name" value="AMP-bd_C"/>
</dbReference>
<feature type="domain" description="AMP-dependent synthetase/ligase" evidence="2">
    <location>
        <begin position="26"/>
        <end position="398"/>
    </location>
</feature>
<reference evidence="4 5" key="1">
    <citation type="journal article" date="2019" name="Sci. Rep.">
        <title>Comparative genomics of chytrid fungi reveal insights into the obligate biotrophic and pathogenic lifestyle of Synchytrium endobioticum.</title>
        <authorList>
            <person name="van de Vossenberg B.T.L.H."/>
            <person name="Warris S."/>
            <person name="Nguyen H.D.T."/>
            <person name="van Gent-Pelzer M.P.E."/>
            <person name="Joly D.L."/>
            <person name="van de Geest H.C."/>
            <person name="Bonants P.J.M."/>
            <person name="Smith D.S."/>
            <person name="Levesque C.A."/>
            <person name="van der Lee T.A.J."/>
        </authorList>
    </citation>
    <scope>NUCLEOTIDE SEQUENCE [LARGE SCALE GENOMIC DNA]</scope>
    <source>
        <strain evidence="4 5">CBS 809.83</strain>
    </source>
</reference>
<dbReference type="Pfam" id="PF13193">
    <property type="entry name" value="AMP-binding_C"/>
    <property type="match status" value="1"/>
</dbReference>
<dbReference type="PANTHER" id="PTHR24096:SF422">
    <property type="entry name" value="BCDNA.GH02901"/>
    <property type="match status" value="1"/>
</dbReference>
<dbReference type="AlphaFoldDB" id="A0A507E1M5"/>
<dbReference type="SUPFAM" id="SSF56801">
    <property type="entry name" value="Acetyl-CoA synthetase-like"/>
    <property type="match status" value="1"/>
</dbReference>
<dbReference type="EMBL" id="QEAQ01000044">
    <property type="protein sequence ID" value="TPX57979.1"/>
    <property type="molecule type" value="Genomic_DNA"/>
</dbReference>
<feature type="region of interest" description="Disordered" evidence="1">
    <location>
        <begin position="544"/>
        <end position="564"/>
    </location>
</feature>
<evidence type="ECO:0000256" key="1">
    <source>
        <dbReference type="SAM" id="MobiDB-lite"/>
    </source>
</evidence>
<dbReference type="GO" id="GO:0016405">
    <property type="term" value="F:CoA-ligase activity"/>
    <property type="evidence" value="ECO:0007669"/>
    <property type="project" value="TreeGrafter"/>
</dbReference>
<name>A0A507E1M5_9FUNG</name>
<keyword evidence="5" id="KW-1185">Reference proteome</keyword>
<evidence type="ECO:0000313" key="4">
    <source>
        <dbReference type="EMBL" id="TPX57979.1"/>
    </source>
</evidence>
<dbReference type="Proteomes" id="UP000318582">
    <property type="component" value="Unassembled WGS sequence"/>
</dbReference>
<dbReference type="Pfam" id="PF00501">
    <property type="entry name" value="AMP-binding"/>
    <property type="match status" value="1"/>
</dbReference>